<evidence type="ECO:0000313" key="4">
    <source>
        <dbReference type="Proteomes" id="UP001501102"/>
    </source>
</evidence>
<dbReference type="Proteomes" id="UP001501102">
    <property type="component" value="Unassembled WGS sequence"/>
</dbReference>
<evidence type="ECO:0000313" key="3">
    <source>
        <dbReference type="EMBL" id="GAA2926852.1"/>
    </source>
</evidence>
<sequence length="96" mass="10294">MTRTNDLPTANWRKSSHSTNGGNCLEVGDLIPTESAPSTGTVPIRDSKHPTGPALLIPTPTWQAFLRSLTPQWQASQAIPPPKTNAPALTAANRLR</sequence>
<dbReference type="Pfam" id="PF04149">
    <property type="entry name" value="DUF397"/>
    <property type="match status" value="1"/>
</dbReference>
<name>A0ABP6JAB1_STRTU</name>
<dbReference type="EMBL" id="BAAAXZ010000088">
    <property type="protein sequence ID" value="GAA2926852.1"/>
    <property type="molecule type" value="Genomic_DNA"/>
</dbReference>
<proteinExistence type="predicted"/>
<dbReference type="RefSeq" id="WP_344962909.1">
    <property type="nucleotide sequence ID" value="NZ_BAAAXZ010000088.1"/>
</dbReference>
<feature type="region of interest" description="Disordered" evidence="1">
    <location>
        <begin position="1"/>
        <end position="54"/>
    </location>
</feature>
<comment type="caution">
    <text evidence="3">The sequence shown here is derived from an EMBL/GenBank/DDBJ whole genome shotgun (WGS) entry which is preliminary data.</text>
</comment>
<dbReference type="InterPro" id="IPR007278">
    <property type="entry name" value="DUF397"/>
</dbReference>
<protein>
    <recommendedName>
        <fullName evidence="2">DUF397 domain-containing protein</fullName>
    </recommendedName>
</protein>
<evidence type="ECO:0000256" key="1">
    <source>
        <dbReference type="SAM" id="MobiDB-lite"/>
    </source>
</evidence>
<keyword evidence="4" id="KW-1185">Reference proteome</keyword>
<evidence type="ECO:0000259" key="2">
    <source>
        <dbReference type="Pfam" id="PF04149"/>
    </source>
</evidence>
<reference evidence="4" key="1">
    <citation type="journal article" date="2019" name="Int. J. Syst. Evol. Microbiol.">
        <title>The Global Catalogue of Microorganisms (GCM) 10K type strain sequencing project: providing services to taxonomists for standard genome sequencing and annotation.</title>
        <authorList>
            <consortium name="The Broad Institute Genomics Platform"/>
            <consortium name="The Broad Institute Genome Sequencing Center for Infectious Disease"/>
            <person name="Wu L."/>
            <person name="Ma J."/>
        </authorList>
    </citation>
    <scope>NUCLEOTIDE SEQUENCE [LARGE SCALE GENOMIC DNA]</scope>
    <source>
        <strain evidence="4">JCM 4087</strain>
    </source>
</reference>
<organism evidence="3 4">
    <name type="scientific">Streptomyces thioluteus</name>
    <dbReference type="NCBI Taxonomy" id="66431"/>
    <lineage>
        <taxon>Bacteria</taxon>
        <taxon>Bacillati</taxon>
        <taxon>Actinomycetota</taxon>
        <taxon>Actinomycetes</taxon>
        <taxon>Kitasatosporales</taxon>
        <taxon>Streptomycetaceae</taxon>
        <taxon>Streptomyces</taxon>
    </lineage>
</organism>
<feature type="domain" description="DUF397" evidence="2">
    <location>
        <begin position="10"/>
        <end position="69"/>
    </location>
</feature>
<accession>A0ABP6JAB1</accession>
<gene>
    <name evidence="3" type="ORF">GCM10020221_23480</name>
</gene>
<feature type="region of interest" description="Disordered" evidence="1">
    <location>
        <begin position="74"/>
        <end position="96"/>
    </location>
</feature>